<organism evidence="1 2">
    <name type="scientific">Nitrosopumilus adriaticus</name>
    <dbReference type="NCBI Taxonomy" id="1580092"/>
    <lineage>
        <taxon>Archaea</taxon>
        <taxon>Nitrososphaerota</taxon>
        <taxon>Nitrososphaeria</taxon>
        <taxon>Nitrosopumilales</taxon>
        <taxon>Nitrosopumilaceae</taxon>
        <taxon>Nitrosopumilus</taxon>
    </lineage>
</organism>
<evidence type="ECO:0000313" key="1">
    <source>
        <dbReference type="EMBL" id="AJW70270.1"/>
    </source>
</evidence>
<proteinExistence type="predicted"/>
<evidence type="ECO:0008006" key="3">
    <source>
        <dbReference type="Google" id="ProtNLM"/>
    </source>
</evidence>
<sequence length="84" mass="9946">MKLYEYGEMNQTRLMSICGLNNVKHKGIVDSMVEKQMINRKEEPWGNKTIYKYSISEKGKNLLEEVLQKYEDLFPRDNGDKKND</sequence>
<dbReference type="EMBL" id="CP011070">
    <property type="protein sequence ID" value="AJW70270.1"/>
    <property type="molecule type" value="Genomic_DNA"/>
</dbReference>
<dbReference type="KEGG" id="nin:NADRNF5_0574"/>
<accession>A0A0D5C1R2</accession>
<keyword evidence="2" id="KW-1185">Reference proteome</keyword>
<dbReference type="HOGENOM" id="CLU_160435_0_0_2"/>
<dbReference type="SUPFAM" id="SSF46785">
    <property type="entry name" value="Winged helix' DNA-binding domain"/>
    <property type="match status" value="1"/>
</dbReference>
<name>A0A0D5C1R2_9ARCH</name>
<dbReference type="Proteomes" id="UP000032408">
    <property type="component" value="Chromosome"/>
</dbReference>
<dbReference type="InterPro" id="IPR036390">
    <property type="entry name" value="WH_DNA-bd_sf"/>
</dbReference>
<dbReference type="STRING" id="1580092.NADRNF5_0574"/>
<gene>
    <name evidence="1" type="ORF">NADRNF5_0574</name>
</gene>
<dbReference type="InterPro" id="IPR036388">
    <property type="entry name" value="WH-like_DNA-bd_sf"/>
</dbReference>
<dbReference type="Gene3D" id="1.10.10.10">
    <property type="entry name" value="Winged helix-like DNA-binding domain superfamily/Winged helix DNA-binding domain"/>
    <property type="match status" value="1"/>
</dbReference>
<evidence type="ECO:0000313" key="2">
    <source>
        <dbReference type="Proteomes" id="UP000032408"/>
    </source>
</evidence>
<protein>
    <recommendedName>
        <fullName evidence="3">ArnR1-like winged helix-turn-helix domain-containing protein</fullName>
    </recommendedName>
</protein>
<reference evidence="1 2" key="2">
    <citation type="journal article" date="2016" name="ISME J.">
        <title>Physiological and genomic characterization of two novel marine thaumarchaeal strains indicates niche differentiation.</title>
        <authorList>
            <person name="Bayer B."/>
            <person name="Vojvoda J."/>
            <person name="Offre P."/>
            <person name="Alves R.J."/>
            <person name="Elisabeth N.H."/>
            <person name="Garcia J.A."/>
            <person name="Volland J.M."/>
            <person name="Srivastava A."/>
            <person name="Schleper C."/>
            <person name="Herndl G.J."/>
        </authorList>
    </citation>
    <scope>NUCLEOTIDE SEQUENCE [LARGE SCALE GENOMIC DNA]</scope>
    <source>
        <strain evidence="1 2">NF5</strain>
    </source>
</reference>
<dbReference type="AlphaFoldDB" id="A0A0D5C1R2"/>
<reference evidence="2" key="1">
    <citation type="submission" date="2015-03" db="EMBL/GenBank/DDBJ databases">
        <title>Characterization of two novel Thaumarchaeota isolated from the Northern Adriatic Sea.</title>
        <authorList>
            <person name="Bayer B."/>
            <person name="Vojvoda J."/>
            <person name="Offre P."/>
            <person name="Srivastava A."/>
            <person name="Elisabeth N."/>
            <person name="Garcia J.A.L."/>
            <person name="Schleper C."/>
            <person name="Herndl G.J."/>
        </authorList>
    </citation>
    <scope>NUCLEOTIDE SEQUENCE [LARGE SCALE GENOMIC DNA]</scope>
    <source>
        <strain evidence="2">NF5</strain>
    </source>
</reference>